<keyword evidence="8" id="KW-1185">Reference proteome</keyword>
<dbReference type="CDD" id="cd00609">
    <property type="entry name" value="AAT_like"/>
    <property type="match status" value="1"/>
</dbReference>
<proteinExistence type="inferred from homology"/>
<evidence type="ECO:0000313" key="8">
    <source>
        <dbReference type="Proteomes" id="UP000255367"/>
    </source>
</evidence>
<evidence type="ECO:0000256" key="1">
    <source>
        <dbReference type="ARBA" id="ARBA00005384"/>
    </source>
</evidence>
<gene>
    <name evidence="7" type="primary">gabR</name>
    <name evidence="7" type="ORF">NCTC12020_01116</name>
</gene>
<reference evidence="7 8" key="1">
    <citation type="submission" date="2018-06" db="EMBL/GenBank/DDBJ databases">
        <authorList>
            <consortium name="Pathogen Informatics"/>
            <person name="Doyle S."/>
        </authorList>
    </citation>
    <scope>NUCLEOTIDE SEQUENCE [LARGE SCALE GENOMIC DNA]</scope>
    <source>
        <strain evidence="7 8">NCTC12020</strain>
    </source>
</reference>
<name>A0A380NMS3_9FIRM</name>
<keyword evidence="4" id="KW-0238">DNA-binding</keyword>
<accession>A0A380NMS3</accession>
<dbReference type="Pfam" id="PF00155">
    <property type="entry name" value="Aminotran_1_2"/>
    <property type="match status" value="1"/>
</dbReference>
<evidence type="ECO:0000256" key="3">
    <source>
        <dbReference type="ARBA" id="ARBA00023015"/>
    </source>
</evidence>
<dbReference type="GO" id="GO:0030170">
    <property type="term" value="F:pyridoxal phosphate binding"/>
    <property type="evidence" value="ECO:0007669"/>
    <property type="project" value="InterPro"/>
</dbReference>
<dbReference type="SUPFAM" id="SSF53383">
    <property type="entry name" value="PLP-dependent transferases"/>
    <property type="match status" value="1"/>
</dbReference>
<dbReference type="PANTHER" id="PTHR46577">
    <property type="entry name" value="HTH-TYPE TRANSCRIPTIONAL REGULATORY PROTEIN GABR"/>
    <property type="match status" value="1"/>
</dbReference>
<dbReference type="InterPro" id="IPR004839">
    <property type="entry name" value="Aminotransferase_I/II_large"/>
</dbReference>
<dbReference type="CDD" id="cd07377">
    <property type="entry name" value="WHTH_GntR"/>
    <property type="match status" value="1"/>
</dbReference>
<dbReference type="PANTHER" id="PTHR46577:SF1">
    <property type="entry name" value="HTH-TYPE TRANSCRIPTIONAL REGULATORY PROTEIN GABR"/>
    <property type="match status" value="1"/>
</dbReference>
<dbReference type="GO" id="GO:0003677">
    <property type="term" value="F:DNA binding"/>
    <property type="evidence" value="ECO:0007669"/>
    <property type="project" value="UniProtKB-KW"/>
</dbReference>
<dbReference type="InterPro" id="IPR000524">
    <property type="entry name" value="Tscrpt_reg_HTH_GntR"/>
</dbReference>
<dbReference type="Proteomes" id="UP000255367">
    <property type="component" value="Unassembled WGS sequence"/>
</dbReference>
<keyword evidence="3" id="KW-0805">Transcription regulation</keyword>
<sequence>MLVVERNSVTPLYEQIYQYIKERIEYGQYEAGTRLPSVRALAGEVGVSKITVEQAYLQLAAEGYIKAHDRSPYEVLSLPLSSTPRNNETQWEEVVTYPLAPNLAFDSIEADVSEPLNHKSIQYNFATGAMDPEGFDYTRWKRYIGYILREPERLLAYGDPQGEWELRLQLAQYLNTARAVRTTAAQIIIGSGTQAMVMMIAALLKRAHITTVAIDSSVLIGVTHIFEDYGFKVVTIDQHSETLIADLTRANVQALYCTPSHGDRQGRVMSAGRRKELLQWSKTVGSYLIEDDYDSELRYYGRPISSLQGLAREEHVIYLGTPSKVLPPSIRISYMVLPTSLWNDFLTYRNSYRQSASVMEQLVWARYMAAGEWSKQIRRLRKHYADKSKQLVAQLQSAFGEKVKAYLPEGGVYIGLTVYTSLSGEKLLAKAHEAGCDVRIEADGANREEVHCLLSFSAIPSAQLKEAVSQLANAWKGV</sequence>
<evidence type="ECO:0000256" key="2">
    <source>
        <dbReference type="ARBA" id="ARBA00022898"/>
    </source>
</evidence>
<dbReference type="SMART" id="SM00345">
    <property type="entry name" value="HTH_GNTR"/>
    <property type="match status" value="1"/>
</dbReference>
<dbReference type="SUPFAM" id="SSF46785">
    <property type="entry name" value="Winged helix' DNA-binding domain"/>
    <property type="match status" value="1"/>
</dbReference>
<dbReference type="PRINTS" id="PR00035">
    <property type="entry name" value="HTHGNTR"/>
</dbReference>
<feature type="domain" description="HTH gntR-type" evidence="6">
    <location>
        <begin position="10"/>
        <end position="78"/>
    </location>
</feature>
<evidence type="ECO:0000259" key="6">
    <source>
        <dbReference type="PROSITE" id="PS50949"/>
    </source>
</evidence>
<dbReference type="InterPro" id="IPR036388">
    <property type="entry name" value="WH-like_DNA-bd_sf"/>
</dbReference>
<dbReference type="Pfam" id="PF00392">
    <property type="entry name" value="GntR"/>
    <property type="match status" value="1"/>
</dbReference>
<dbReference type="PROSITE" id="PS50949">
    <property type="entry name" value="HTH_GNTR"/>
    <property type="match status" value="1"/>
</dbReference>
<protein>
    <submittedName>
        <fullName evidence="7">HTH-type transcriptional regulatory protein gabR</fullName>
    </submittedName>
</protein>
<organism evidence="7 8">
    <name type="scientific">Veillonella criceti</name>
    <dbReference type="NCBI Taxonomy" id="103891"/>
    <lineage>
        <taxon>Bacteria</taxon>
        <taxon>Bacillati</taxon>
        <taxon>Bacillota</taxon>
        <taxon>Negativicutes</taxon>
        <taxon>Veillonellales</taxon>
        <taxon>Veillonellaceae</taxon>
        <taxon>Veillonella</taxon>
    </lineage>
</organism>
<comment type="similarity">
    <text evidence="1">In the C-terminal section; belongs to the class-I pyridoxal-phosphate-dependent aminotransferase family.</text>
</comment>
<dbReference type="AlphaFoldDB" id="A0A380NMS3"/>
<dbReference type="InterPro" id="IPR015421">
    <property type="entry name" value="PyrdxlP-dep_Trfase_major"/>
</dbReference>
<keyword evidence="5" id="KW-0804">Transcription</keyword>
<dbReference type="InterPro" id="IPR036390">
    <property type="entry name" value="WH_DNA-bd_sf"/>
</dbReference>
<dbReference type="InterPro" id="IPR051446">
    <property type="entry name" value="HTH_trans_reg/aminotransferase"/>
</dbReference>
<dbReference type="Gene3D" id="3.40.640.10">
    <property type="entry name" value="Type I PLP-dependent aspartate aminotransferase-like (Major domain)"/>
    <property type="match status" value="1"/>
</dbReference>
<evidence type="ECO:0000313" key="7">
    <source>
        <dbReference type="EMBL" id="SUP43234.1"/>
    </source>
</evidence>
<dbReference type="RefSeq" id="WP_115310290.1">
    <property type="nucleotide sequence ID" value="NZ_UHIO01000001.1"/>
</dbReference>
<dbReference type="InterPro" id="IPR015424">
    <property type="entry name" value="PyrdxlP-dep_Trfase"/>
</dbReference>
<evidence type="ECO:0000256" key="5">
    <source>
        <dbReference type="ARBA" id="ARBA00023163"/>
    </source>
</evidence>
<keyword evidence="2" id="KW-0663">Pyridoxal phosphate</keyword>
<dbReference type="OrthoDB" id="9808770at2"/>
<evidence type="ECO:0000256" key="4">
    <source>
        <dbReference type="ARBA" id="ARBA00023125"/>
    </source>
</evidence>
<dbReference type="EMBL" id="UHIO01000001">
    <property type="protein sequence ID" value="SUP43234.1"/>
    <property type="molecule type" value="Genomic_DNA"/>
</dbReference>
<dbReference type="GO" id="GO:0003700">
    <property type="term" value="F:DNA-binding transcription factor activity"/>
    <property type="evidence" value="ECO:0007669"/>
    <property type="project" value="InterPro"/>
</dbReference>
<dbReference type="Gene3D" id="1.10.10.10">
    <property type="entry name" value="Winged helix-like DNA-binding domain superfamily/Winged helix DNA-binding domain"/>
    <property type="match status" value="1"/>
</dbReference>